<dbReference type="EMBL" id="LQYS01000063">
    <property type="protein sequence ID" value="KYD12134.1"/>
    <property type="molecule type" value="Genomic_DNA"/>
</dbReference>
<evidence type="ECO:0000256" key="1">
    <source>
        <dbReference type="ARBA" id="ARBA00010692"/>
    </source>
</evidence>
<organism evidence="4 5">
    <name type="scientific">Saccharococcus caldoxylosilyticus</name>
    <dbReference type="NCBI Taxonomy" id="81408"/>
    <lineage>
        <taxon>Bacteria</taxon>
        <taxon>Bacillati</taxon>
        <taxon>Bacillota</taxon>
        <taxon>Bacilli</taxon>
        <taxon>Bacillales</taxon>
        <taxon>Anoxybacillaceae</taxon>
        <taxon>Saccharococcus</taxon>
    </lineage>
</organism>
<dbReference type="eggNOG" id="COG1268">
    <property type="taxonomic scope" value="Bacteria"/>
</dbReference>
<evidence type="ECO:0000313" key="4">
    <source>
        <dbReference type="EMBL" id="KYD12134.1"/>
    </source>
</evidence>
<dbReference type="AlphaFoldDB" id="A0A150LIS2"/>
<dbReference type="STRING" id="81408.B4119_3314"/>
<dbReference type="GeneID" id="301193446"/>
<reference evidence="4 5" key="1">
    <citation type="submission" date="2016-01" db="EMBL/GenBank/DDBJ databases">
        <title>Draft Genome Sequences of Seven Thermophilic Sporeformers Isolated from Foods.</title>
        <authorList>
            <person name="Berendsen E.M."/>
            <person name="Wells-Bennik M.H."/>
            <person name="Krawcyk A.O."/>
            <person name="De Jong A."/>
            <person name="Holsappel S."/>
            <person name="Eijlander R.T."/>
            <person name="Kuipers O.P."/>
        </authorList>
    </citation>
    <scope>NUCLEOTIDE SEQUENCE [LARGE SCALE GENOMIC DNA]</scope>
    <source>
        <strain evidence="4 5">B4119</strain>
    </source>
</reference>
<sequence length="202" mass="21986">MEAQHPKWRAIDITLIGMFVALMAIGANITSWAPFLVIGGVPITLQTFFCVLAGAVLGRRLGAAAMMVYMLVGLFGAPVFAKFGGGFGSIVGPTFGFIVSFIFAAYATGWIIERSKDNPSTVRFVAASLVGMAINYVIGTNWMYAAYKWWAAAPQGFSYGMAWSWMMVPLPKDIILSIVAGVMAPRMYRAIRKSASYYRHVA</sequence>
<dbReference type="Proteomes" id="UP000075455">
    <property type="component" value="Unassembled WGS sequence"/>
</dbReference>
<evidence type="ECO:0000256" key="2">
    <source>
        <dbReference type="PIRNR" id="PIRNR016661"/>
    </source>
</evidence>
<comment type="similarity">
    <text evidence="1 2">Belongs to the BioY family.</text>
</comment>
<dbReference type="GO" id="GO:0005886">
    <property type="term" value="C:plasma membrane"/>
    <property type="evidence" value="ECO:0007669"/>
    <property type="project" value="UniProtKB-SubCell"/>
</dbReference>
<keyword evidence="2 3" id="KW-0472">Membrane</keyword>
<feature type="transmembrane region" description="Helical" evidence="3">
    <location>
        <begin position="164"/>
        <end position="184"/>
    </location>
</feature>
<keyword evidence="3" id="KW-0812">Transmembrane</keyword>
<proteinExistence type="inferred from homology"/>
<dbReference type="Pfam" id="PF02632">
    <property type="entry name" value="BioY"/>
    <property type="match status" value="1"/>
</dbReference>
<dbReference type="InterPro" id="IPR003784">
    <property type="entry name" value="BioY"/>
</dbReference>
<accession>A0A150LIS2</accession>
<dbReference type="GO" id="GO:0015225">
    <property type="term" value="F:biotin transmembrane transporter activity"/>
    <property type="evidence" value="ECO:0007669"/>
    <property type="project" value="UniProtKB-UniRule"/>
</dbReference>
<keyword evidence="3" id="KW-1133">Transmembrane helix</keyword>
<dbReference type="PIRSF" id="PIRSF016661">
    <property type="entry name" value="BioY"/>
    <property type="match status" value="1"/>
</dbReference>
<dbReference type="PATRIC" id="fig|81408.3.peg.4335"/>
<comment type="caution">
    <text evidence="4">The sequence shown here is derived from an EMBL/GenBank/DDBJ whole genome shotgun (WGS) entry which is preliminary data.</text>
</comment>
<keyword evidence="2" id="KW-1003">Cell membrane</keyword>
<dbReference type="PANTHER" id="PTHR34295">
    <property type="entry name" value="BIOTIN TRANSPORTER BIOY"/>
    <property type="match status" value="1"/>
</dbReference>
<name>A0A150LIS2_9BACL</name>
<dbReference type="PANTHER" id="PTHR34295:SF1">
    <property type="entry name" value="BIOTIN TRANSPORTER BIOY"/>
    <property type="match status" value="1"/>
</dbReference>
<dbReference type="RefSeq" id="WP_017434820.1">
    <property type="nucleotide sequence ID" value="NZ_AP025623.1"/>
</dbReference>
<feature type="transmembrane region" description="Helical" evidence="3">
    <location>
        <begin position="124"/>
        <end position="144"/>
    </location>
</feature>
<protein>
    <recommendedName>
        <fullName evidence="2">Biotin transporter</fullName>
    </recommendedName>
</protein>
<feature type="transmembrane region" description="Helical" evidence="3">
    <location>
        <begin position="12"/>
        <end position="29"/>
    </location>
</feature>
<gene>
    <name evidence="4" type="ORF">B4119_3314</name>
</gene>
<evidence type="ECO:0000256" key="3">
    <source>
        <dbReference type="SAM" id="Phobius"/>
    </source>
</evidence>
<feature type="transmembrane region" description="Helical" evidence="3">
    <location>
        <begin position="64"/>
        <end position="84"/>
    </location>
</feature>
<comment type="subcellular location">
    <subcellularLocation>
        <location evidence="2">Cell membrane</location>
        <topology evidence="2">Multi-pass membrane protein</topology>
    </subcellularLocation>
</comment>
<keyword evidence="2" id="KW-0813">Transport</keyword>
<feature type="transmembrane region" description="Helical" evidence="3">
    <location>
        <begin position="35"/>
        <end position="57"/>
    </location>
</feature>
<evidence type="ECO:0000313" key="5">
    <source>
        <dbReference type="Proteomes" id="UP000075455"/>
    </source>
</evidence>
<dbReference type="Gene3D" id="1.10.1760.20">
    <property type="match status" value="1"/>
</dbReference>
<feature type="transmembrane region" description="Helical" evidence="3">
    <location>
        <begin position="90"/>
        <end position="112"/>
    </location>
</feature>